<feature type="transmembrane region" description="Helical" evidence="1">
    <location>
        <begin position="172"/>
        <end position="194"/>
    </location>
</feature>
<feature type="transmembrane region" description="Helical" evidence="1">
    <location>
        <begin position="58"/>
        <end position="75"/>
    </location>
</feature>
<accession>A0ABR6PH85</accession>
<evidence type="ECO:0000313" key="2">
    <source>
        <dbReference type="EMBL" id="MBB6108375.1"/>
    </source>
</evidence>
<name>A0ABR6PH85_9SPHI</name>
<feature type="transmembrane region" description="Helical" evidence="1">
    <location>
        <begin position="206"/>
        <end position="226"/>
    </location>
</feature>
<organism evidence="2 3">
    <name type="scientific">Mucilaginibacter lappiensis</name>
    <dbReference type="NCBI Taxonomy" id="354630"/>
    <lineage>
        <taxon>Bacteria</taxon>
        <taxon>Pseudomonadati</taxon>
        <taxon>Bacteroidota</taxon>
        <taxon>Sphingobacteriia</taxon>
        <taxon>Sphingobacteriales</taxon>
        <taxon>Sphingobacteriaceae</taxon>
        <taxon>Mucilaginibacter</taxon>
    </lineage>
</organism>
<feature type="transmembrane region" description="Helical" evidence="1">
    <location>
        <begin position="143"/>
        <end position="160"/>
    </location>
</feature>
<comment type="caution">
    <text evidence="2">The sequence shown here is derived from an EMBL/GenBank/DDBJ whole genome shotgun (WGS) entry which is preliminary data.</text>
</comment>
<keyword evidence="1" id="KW-0472">Membrane</keyword>
<feature type="transmembrane region" description="Helical" evidence="1">
    <location>
        <begin position="114"/>
        <end position="131"/>
    </location>
</feature>
<evidence type="ECO:0000256" key="1">
    <source>
        <dbReference type="SAM" id="Phobius"/>
    </source>
</evidence>
<dbReference type="GO" id="GO:0016787">
    <property type="term" value="F:hydrolase activity"/>
    <property type="evidence" value="ECO:0007669"/>
    <property type="project" value="UniProtKB-KW"/>
</dbReference>
<feature type="transmembrane region" description="Helical" evidence="1">
    <location>
        <begin position="87"/>
        <end position="107"/>
    </location>
</feature>
<proteinExistence type="predicted"/>
<protein>
    <submittedName>
        <fullName evidence="2">Neutral ceramidase superfamily lipid hydrolase</fullName>
    </submittedName>
</protein>
<sequence length="232" mass="26873">MPRDFGMSFKCFDRCNKLNGYNSMNDYTLAILSVISGVIPVIAAMFNYRQIDKKLKIFTAYLLVSFLFDVGFWLASHFGIQNDMPCVHLYLAISLVFFSIIYYCLFFNTILKRTTVALAVITLIALLYNSIKIWTYPSISNTALSIFLIVLSLIYFYQLLNRQEYVYIEKQGWFWINAGVLFYSAVNIFIFMLFNQIPSELRPKLFMIHSSTNIIANLLYSTGLLCKPQKTT</sequence>
<keyword evidence="1" id="KW-0812">Transmembrane</keyword>
<keyword evidence="1" id="KW-1133">Transmembrane helix</keyword>
<dbReference type="EMBL" id="JACHCB010000002">
    <property type="protein sequence ID" value="MBB6108375.1"/>
    <property type="molecule type" value="Genomic_DNA"/>
</dbReference>
<evidence type="ECO:0000313" key="3">
    <source>
        <dbReference type="Proteomes" id="UP000541583"/>
    </source>
</evidence>
<feature type="transmembrane region" description="Helical" evidence="1">
    <location>
        <begin position="27"/>
        <end position="46"/>
    </location>
</feature>
<reference evidence="2 3" key="1">
    <citation type="submission" date="2020-08" db="EMBL/GenBank/DDBJ databases">
        <title>Genomic Encyclopedia of Type Strains, Phase IV (KMG-V): Genome sequencing to study the core and pangenomes of soil and plant-associated prokaryotes.</title>
        <authorList>
            <person name="Whitman W."/>
        </authorList>
    </citation>
    <scope>NUCLEOTIDE SEQUENCE [LARGE SCALE GENOMIC DNA]</scope>
    <source>
        <strain evidence="2 3">ANJLi2</strain>
    </source>
</reference>
<keyword evidence="2" id="KW-0378">Hydrolase</keyword>
<dbReference type="Proteomes" id="UP000541583">
    <property type="component" value="Unassembled WGS sequence"/>
</dbReference>
<keyword evidence="3" id="KW-1185">Reference proteome</keyword>
<gene>
    <name evidence="2" type="ORF">HDF23_001110</name>
</gene>